<dbReference type="PANTHER" id="PTHR43423">
    <property type="entry name" value="ABC TRANSPORTER I FAMILY MEMBER 17"/>
    <property type="match status" value="1"/>
</dbReference>
<keyword evidence="3 5" id="KW-0067">ATP-binding</keyword>
<proteinExistence type="predicted"/>
<evidence type="ECO:0000313" key="6">
    <source>
        <dbReference type="Proteomes" id="UP001355653"/>
    </source>
</evidence>
<dbReference type="Gene3D" id="3.40.50.300">
    <property type="entry name" value="P-loop containing nucleotide triphosphate hydrolases"/>
    <property type="match status" value="1"/>
</dbReference>
<protein>
    <submittedName>
        <fullName evidence="5">ATP-binding cassette domain-containing protein</fullName>
    </submittedName>
</protein>
<evidence type="ECO:0000259" key="4">
    <source>
        <dbReference type="PROSITE" id="PS50893"/>
    </source>
</evidence>
<keyword evidence="6" id="KW-1185">Reference proteome</keyword>
<evidence type="ECO:0000256" key="1">
    <source>
        <dbReference type="ARBA" id="ARBA00022448"/>
    </source>
</evidence>
<dbReference type="InterPro" id="IPR017871">
    <property type="entry name" value="ABC_transporter-like_CS"/>
</dbReference>
<accession>A0ABU6DNH9</accession>
<keyword evidence="1" id="KW-0813">Transport</keyword>
<comment type="caution">
    <text evidence="5">The sequence shown here is derived from an EMBL/GenBank/DDBJ whole genome shotgun (WGS) entry which is preliminary data.</text>
</comment>
<dbReference type="SMART" id="SM00382">
    <property type="entry name" value="AAA"/>
    <property type="match status" value="1"/>
</dbReference>
<dbReference type="InterPro" id="IPR027417">
    <property type="entry name" value="P-loop_NTPase"/>
</dbReference>
<evidence type="ECO:0000256" key="2">
    <source>
        <dbReference type="ARBA" id="ARBA00022741"/>
    </source>
</evidence>
<feature type="domain" description="ABC transporter" evidence="4">
    <location>
        <begin position="4"/>
        <end position="237"/>
    </location>
</feature>
<dbReference type="PANTHER" id="PTHR43423:SF1">
    <property type="entry name" value="ABC TRANSPORTER I FAMILY MEMBER 17"/>
    <property type="match status" value="1"/>
</dbReference>
<evidence type="ECO:0000313" key="5">
    <source>
        <dbReference type="EMBL" id="MEB4799331.1"/>
    </source>
</evidence>
<dbReference type="PROSITE" id="PS50893">
    <property type="entry name" value="ABC_TRANSPORTER_2"/>
    <property type="match status" value="1"/>
</dbReference>
<dbReference type="Proteomes" id="UP001355653">
    <property type="component" value="Unassembled WGS sequence"/>
</dbReference>
<dbReference type="SUPFAM" id="SSF52540">
    <property type="entry name" value="P-loop containing nucleoside triphosphate hydrolases"/>
    <property type="match status" value="1"/>
</dbReference>
<dbReference type="GO" id="GO:0005524">
    <property type="term" value="F:ATP binding"/>
    <property type="evidence" value="ECO:0007669"/>
    <property type="project" value="UniProtKB-KW"/>
</dbReference>
<dbReference type="EMBL" id="JAROBY010000121">
    <property type="protein sequence ID" value="MEB4799331.1"/>
    <property type="molecule type" value="Genomic_DNA"/>
</dbReference>
<dbReference type="InterPro" id="IPR003439">
    <property type="entry name" value="ABC_transporter-like_ATP-bd"/>
</dbReference>
<dbReference type="PROSITE" id="PS00211">
    <property type="entry name" value="ABC_TRANSPORTER_1"/>
    <property type="match status" value="1"/>
</dbReference>
<dbReference type="InterPro" id="IPR003593">
    <property type="entry name" value="AAA+_ATPase"/>
</dbReference>
<dbReference type="Pfam" id="PF00005">
    <property type="entry name" value="ABC_tran"/>
    <property type="match status" value="1"/>
</dbReference>
<gene>
    <name evidence="5" type="ORF">P5G65_36320</name>
</gene>
<organism evidence="5 6">
    <name type="scientific">Paenibacillus chondroitinus</name>
    <dbReference type="NCBI Taxonomy" id="59842"/>
    <lineage>
        <taxon>Bacteria</taxon>
        <taxon>Bacillati</taxon>
        <taxon>Bacillota</taxon>
        <taxon>Bacilli</taxon>
        <taxon>Bacillales</taxon>
        <taxon>Paenibacillaceae</taxon>
        <taxon>Paenibacillus</taxon>
    </lineage>
</organism>
<sequence length="245" mass="27362">MAILSFEGLVRALPTQKNGILFSDVSAIVETPVTIALIGTSGQGKTSLLRLLSLLDEPEEGELWLQNRSFRDWSPTEWRKHVVYVAQHAVMLQGTIEDNLRAASRIHRVPFDQGRAEFLMASLGLEHLGWGKNAGDLSGGEKQRIALIRALMLNAPVLLLDEVTASLDQNSKHAVEELLTDLHTQEGVTMIWITHDIQQAQAISQRVWFMAEGTLLEDTSSDSFFKQPKTSAALRYLQLREEGNY</sequence>
<dbReference type="RefSeq" id="WP_246069046.1">
    <property type="nucleotide sequence ID" value="NZ_JAROBY010000121.1"/>
</dbReference>
<keyword evidence="2" id="KW-0547">Nucleotide-binding</keyword>
<reference evidence="5 6" key="1">
    <citation type="submission" date="2023-03" db="EMBL/GenBank/DDBJ databases">
        <title>Bacillus Genome Sequencing.</title>
        <authorList>
            <person name="Dunlap C."/>
        </authorList>
    </citation>
    <scope>NUCLEOTIDE SEQUENCE [LARGE SCALE GENOMIC DNA]</scope>
    <source>
        <strain evidence="5 6">NRS-1351</strain>
    </source>
</reference>
<name>A0ABU6DNH9_9BACL</name>
<evidence type="ECO:0000256" key="3">
    <source>
        <dbReference type="ARBA" id="ARBA00022840"/>
    </source>
</evidence>